<gene>
    <name evidence="2" type="ORF">PACTADRAFT_48856</name>
</gene>
<evidence type="ECO:0000313" key="3">
    <source>
        <dbReference type="Proteomes" id="UP000094236"/>
    </source>
</evidence>
<dbReference type="InterPro" id="IPR013887">
    <property type="entry name" value="UPF0592"/>
</dbReference>
<feature type="region of interest" description="Disordered" evidence="1">
    <location>
        <begin position="119"/>
        <end position="157"/>
    </location>
</feature>
<feature type="compositionally biased region" description="Low complexity" evidence="1">
    <location>
        <begin position="119"/>
        <end position="142"/>
    </location>
</feature>
<dbReference type="Proteomes" id="UP000094236">
    <property type="component" value="Unassembled WGS sequence"/>
</dbReference>
<keyword evidence="3" id="KW-1185">Reference proteome</keyword>
<proteinExistence type="predicted"/>
<protein>
    <recommendedName>
        <fullName evidence="4">DUF1765-domain-containing protein</fullName>
    </recommendedName>
</protein>
<sequence length="1173" mass="131521">MGANGKHEPLSSLSTSQLAGTLALKAKTFSSSSSSSSSPSPSSSSASASVSSSSSFLMKKSSAIISNLHLNHKNFSSTPEIISEKDSSTCIKETKKKQQQQLSSCSTSSLDKLKKEKAAAAAAPATTTTTTTTTSSTITTKTGIKNSGNSHSPKLNDHTKKILKGYKKLDQSLIKFNSKHNCLMKTNILRITLLPFLRTHNNNVHLNFPNSKSVIITCIQILTHWWKSLLASLREKTHPISSSDRAVYLECISRILSMKEWNLVPNNAQYKNLLTETLDYSIKKLDLKSVSLSLSAFIGKVFAYSFFHLPGVANALLFLLGVKQFTLENLVNNLYKNPRYVDSCKKLKESGSKMVHFFPQEVKSLAGYGGRSNVPRSEKKYINACFPPTHPVPGISDPRGLWVKRWSSFDSDIFCSFLRHYLHILSEFIVLNCSNSTELNHLPWNVVVASPGFLIILNHFYELIHHCASQRKIKNQQKEKDYNISFLSNSNNGNIQNGVSQGVLPVAINKIFKTIRDYLHNAYDENEVLLAPTIVKLFDQILQCYALHVSAYDYDIAGFILDISYEFMINVGQRNEYKSPVTLMLSIDWNFWLSAVQNMLTTENINSELKALSMIFNIWDLIPNYPFPTSSSEVPKWFINPQESIRFNISCWLLSIPVWKRYFCHWQPLVRCYFQRLVCWRLNGFALDEIVDSTVSEQDNIRRMIESRLMLSYECLGKLVTDSEEGYFKLPDMTSSSPLVNRKMIIVSTQLNTDNSNNSSCADIKSLMAPSIDVMSPLTVISSDRNGQIRKIHSFEIFDDAIYSSSTIVEKSLGSTKLTKKNGSASTLVNGIESALKFFKKTPSKSAEGNGNGNGNKYSEGSPTKSSTSSPERENKSGEDETTDDSELVKVPVIIKPKLILPEESTEETPRQPTQNVLSAVKLNVNCLTPPSNLSKSFSLLSISSRSSSPSVVSLSNSPPSSSTSINELITLSDLDSLDSKKMEDVDEQAAAIWSTPPPPELDKRAPDLERPLFKFQLVFTEDSIQSRLSMVNNRRIKFFKDTANHFPEFPRLPRFTFNGSSLTAQHRLGFIDSDISSDHDEDECDDDSDEFIYIKRNPTTSRLTFYDSENKFDNLRNWGLLGKSLNEWNLIVEEFEGFVENQLQDSPDRVGSLSKIIPLLTFESPNKVVNAY</sequence>
<dbReference type="PANTHER" id="PTHR37988:SF1">
    <property type="entry name" value="UPF0592 MEMBRANE PROTEIN C7D4.03C"/>
    <property type="match status" value="1"/>
</dbReference>
<dbReference type="PANTHER" id="PTHR37988">
    <property type="entry name" value="UPF0592 MEMBRANE PROTEIN C7D4.03C"/>
    <property type="match status" value="1"/>
</dbReference>
<name>A0A1E4TZD0_PACTA</name>
<evidence type="ECO:0008006" key="4">
    <source>
        <dbReference type="Google" id="ProtNLM"/>
    </source>
</evidence>
<evidence type="ECO:0000256" key="1">
    <source>
        <dbReference type="SAM" id="MobiDB-lite"/>
    </source>
</evidence>
<dbReference type="STRING" id="669874.A0A1E4TZD0"/>
<feature type="compositionally biased region" description="Low complexity" evidence="1">
    <location>
        <begin position="859"/>
        <end position="870"/>
    </location>
</feature>
<dbReference type="Pfam" id="PF08578">
    <property type="entry name" value="DUF1765"/>
    <property type="match status" value="1"/>
</dbReference>
<dbReference type="AlphaFoldDB" id="A0A1E4TZD0"/>
<reference evidence="3" key="1">
    <citation type="submission" date="2016-05" db="EMBL/GenBank/DDBJ databases">
        <title>Comparative genomics of biotechnologically important yeasts.</title>
        <authorList>
            <consortium name="DOE Joint Genome Institute"/>
            <person name="Riley R."/>
            <person name="Haridas S."/>
            <person name="Wolfe K.H."/>
            <person name="Lopes M.R."/>
            <person name="Hittinger C.T."/>
            <person name="Goker M."/>
            <person name="Salamov A."/>
            <person name="Wisecaver J."/>
            <person name="Long T.M."/>
            <person name="Aerts A.L."/>
            <person name="Barry K."/>
            <person name="Choi C."/>
            <person name="Clum A."/>
            <person name="Coughlan A.Y."/>
            <person name="Deshpande S."/>
            <person name="Douglass A.P."/>
            <person name="Hanson S.J."/>
            <person name="Klenk H.-P."/>
            <person name="Labutti K."/>
            <person name="Lapidus A."/>
            <person name="Lindquist E."/>
            <person name="Lipzen A."/>
            <person name="Meier-Kolthoff J.P."/>
            <person name="Ohm R.A."/>
            <person name="Otillar R.P."/>
            <person name="Pangilinan J."/>
            <person name="Peng Y."/>
            <person name="Rokas A."/>
            <person name="Rosa C.A."/>
            <person name="Scheuner C."/>
            <person name="Sibirny A.A."/>
            <person name="Slot J.C."/>
            <person name="Stielow J.B."/>
            <person name="Sun H."/>
            <person name="Kurtzman C.P."/>
            <person name="Blackwell M."/>
            <person name="Grigoriev I.V."/>
            <person name="Jeffries T.W."/>
        </authorList>
    </citation>
    <scope>NUCLEOTIDE SEQUENCE [LARGE SCALE GENOMIC DNA]</scope>
    <source>
        <strain evidence="3">NRRL Y-2460</strain>
    </source>
</reference>
<feature type="region of interest" description="Disordered" evidence="1">
    <location>
        <begin position="843"/>
        <end position="888"/>
    </location>
</feature>
<accession>A0A1E4TZD0</accession>
<dbReference type="OrthoDB" id="296767at2759"/>
<organism evidence="2 3">
    <name type="scientific">Pachysolen tannophilus NRRL Y-2460</name>
    <dbReference type="NCBI Taxonomy" id="669874"/>
    <lineage>
        <taxon>Eukaryota</taxon>
        <taxon>Fungi</taxon>
        <taxon>Dikarya</taxon>
        <taxon>Ascomycota</taxon>
        <taxon>Saccharomycotina</taxon>
        <taxon>Pichiomycetes</taxon>
        <taxon>Pachysolenaceae</taxon>
        <taxon>Pachysolen</taxon>
    </lineage>
</organism>
<feature type="compositionally biased region" description="Polar residues" evidence="1">
    <location>
        <begin position="143"/>
        <end position="153"/>
    </location>
</feature>
<dbReference type="EMBL" id="KV454012">
    <property type="protein sequence ID" value="ODV97100.1"/>
    <property type="molecule type" value="Genomic_DNA"/>
</dbReference>
<evidence type="ECO:0000313" key="2">
    <source>
        <dbReference type="EMBL" id="ODV97100.1"/>
    </source>
</evidence>
<feature type="region of interest" description="Disordered" evidence="1">
    <location>
        <begin position="29"/>
        <end position="51"/>
    </location>
</feature>
<feature type="compositionally biased region" description="Low complexity" evidence="1">
    <location>
        <begin position="30"/>
        <end position="51"/>
    </location>
</feature>